<dbReference type="PATRIC" id="fig|380703.7.peg.3761"/>
<organism evidence="3 4">
    <name type="scientific">Aeromonas hydrophila subsp. hydrophila (strain ATCC 7966 / DSM 30187 / BCRC 13018 / CCUG 14551 / JCM 1027 / KCTC 2358 / NCIMB 9240 / NCTC 8049)</name>
    <dbReference type="NCBI Taxonomy" id="380703"/>
    <lineage>
        <taxon>Bacteria</taxon>
        <taxon>Pseudomonadati</taxon>
        <taxon>Pseudomonadota</taxon>
        <taxon>Gammaproteobacteria</taxon>
        <taxon>Aeromonadales</taxon>
        <taxon>Aeromonadaceae</taxon>
        <taxon>Aeromonas</taxon>
    </lineage>
</organism>
<keyword evidence="1" id="KW-0812">Transmembrane</keyword>
<name>A0KPN3_AERHH</name>
<dbReference type="NCBIfam" id="NF037978">
    <property type="entry name" value="T2SS_GspB"/>
    <property type="match status" value="1"/>
</dbReference>
<dbReference type="EMBL" id="CP000462">
    <property type="protein sequence ID" value="ABK39116.1"/>
    <property type="molecule type" value="Genomic_DNA"/>
</dbReference>
<evidence type="ECO:0000313" key="3">
    <source>
        <dbReference type="EMBL" id="ABK39116.1"/>
    </source>
</evidence>
<dbReference type="GeneID" id="4487796"/>
<keyword evidence="1" id="KW-1133">Transmembrane helix</keyword>
<dbReference type="InterPro" id="IPR032389">
    <property type="entry name" value="GspB_C"/>
</dbReference>
<dbReference type="Proteomes" id="UP000000756">
    <property type="component" value="Chromosome"/>
</dbReference>
<evidence type="ECO:0000313" key="4">
    <source>
        <dbReference type="Proteomes" id="UP000000756"/>
    </source>
</evidence>
<dbReference type="RefSeq" id="WP_011707497.1">
    <property type="nucleotide sequence ID" value="NC_008570.1"/>
</dbReference>
<evidence type="ECO:0000259" key="2">
    <source>
        <dbReference type="Pfam" id="PF16537"/>
    </source>
</evidence>
<keyword evidence="1" id="KW-0472">Membrane</keyword>
<reference evidence="3 4" key="1">
    <citation type="journal article" date="2006" name="J. Bacteriol.">
        <title>Genome sequence of Aeromonas hydrophila ATCC 7966T: jack of all trades.</title>
        <authorList>
            <person name="Seshadri R."/>
            <person name="Joseph S.W."/>
            <person name="Chopra A.K."/>
            <person name="Sha J."/>
            <person name="Shaw J."/>
            <person name="Graf J."/>
            <person name="Haft D."/>
            <person name="Wu M."/>
            <person name="Ren Q."/>
            <person name="Rosovitz M.J."/>
            <person name="Madupu R."/>
            <person name="Tallon L."/>
            <person name="Kim M."/>
            <person name="Jin S."/>
            <person name="Vuong H."/>
            <person name="Stine O.C."/>
            <person name="Ali A."/>
            <person name="Horneman A.J."/>
            <person name="Heidelberg J.F."/>
        </authorList>
    </citation>
    <scope>NUCLEOTIDE SEQUENCE [LARGE SCALE GENOMIC DNA]</scope>
    <source>
        <strain evidence="4">ATCC 7966 / DSM 30187 / BCRC 13018 / CCUG 14551 / JCM 1027 / KCTC 2358 / NCIMB 9240 / NCTC 8049</strain>
    </source>
</reference>
<dbReference type="OrthoDB" id="5432325at2"/>
<gene>
    <name evidence="3" type="ordered locus">AHA_3786</name>
</gene>
<dbReference type="STRING" id="380703.AHA_3786"/>
<protein>
    <submittedName>
        <fullName evidence="3">General secretion pathway protein B</fullName>
    </submittedName>
</protein>
<sequence>MSTLLKALRRADQPQFTPHIPAMGLPVSQEEEQPRRWIWWLLAPLALVMGAAANYGWHLLNNRPIEKTVEVKEVVTPPFVRVEPRPMITRPLPPPPPEPVVIPKTDAQAAPAPADSSQGLAERILNALNSTPLQQQSAPPQVPAELQATPLSALPPALRQQVPPLAYGAHVFSSNPANRAVTLNGRTYREGSEVAPGVTLLAIAQDYIILQVGGQNVSLKALQDWRG</sequence>
<dbReference type="GO" id="GO:0015627">
    <property type="term" value="C:type II protein secretion system complex"/>
    <property type="evidence" value="ECO:0007669"/>
    <property type="project" value="InterPro"/>
</dbReference>
<proteinExistence type="predicted"/>
<feature type="domain" description="Type II secretion system protein GspB C-terminal" evidence="2">
    <location>
        <begin position="162"/>
        <end position="221"/>
    </location>
</feature>
<feature type="transmembrane region" description="Helical" evidence="1">
    <location>
        <begin position="37"/>
        <end position="57"/>
    </location>
</feature>
<dbReference type="AlphaFoldDB" id="A0KPN3"/>
<evidence type="ECO:0000256" key="1">
    <source>
        <dbReference type="SAM" id="Phobius"/>
    </source>
</evidence>
<dbReference type="HOGENOM" id="CLU_1217716_0_0_6"/>
<dbReference type="EnsemblBacteria" id="ABK39116">
    <property type="protein sequence ID" value="ABK39116"/>
    <property type="gene ID" value="AHA_3786"/>
</dbReference>
<dbReference type="eggNOG" id="COG3266">
    <property type="taxonomic scope" value="Bacteria"/>
</dbReference>
<dbReference type="KEGG" id="aha:AHA_3786"/>
<accession>A0KPN3</accession>
<keyword evidence="4" id="KW-1185">Reference proteome</keyword>
<dbReference type="Pfam" id="PF16537">
    <property type="entry name" value="T2SSB"/>
    <property type="match status" value="1"/>
</dbReference>